<evidence type="ECO:0000259" key="10">
    <source>
        <dbReference type="Pfam" id="PF00266"/>
    </source>
</evidence>
<dbReference type="EMBL" id="FOFZ01000007">
    <property type="protein sequence ID" value="SER09605.1"/>
    <property type="molecule type" value="Genomic_DNA"/>
</dbReference>
<keyword evidence="12" id="KW-1185">Reference proteome</keyword>
<keyword evidence="5 7" id="KW-0663">Pyridoxal phosphate</keyword>
<dbReference type="Gene3D" id="3.90.1150.10">
    <property type="entry name" value="Aspartate Aminotransferase, domain 1"/>
    <property type="match status" value="1"/>
</dbReference>
<dbReference type="PANTHER" id="PTHR21152:SF24">
    <property type="entry name" value="ALANINE--GLYOXYLATE AMINOTRANSFERASE 1"/>
    <property type="match status" value="1"/>
</dbReference>
<evidence type="ECO:0000256" key="1">
    <source>
        <dbReference type="ARBA" id="ARBA00001933"/>
    </source>
</evidence>
<comment type="similarity">
    <text evidence="2 8">Belongs to the class-V pyridoxal-phosphate-dependent aminotransferase family.</text>
</comment>
<dbReference type="InterPro" id="IPR015424">
    <property type="entry name" value="PyrdxlP-dep_Trfase"/>
</dbReference>
<reference evidence="12" key="1">
    <citation type="submission" date="2016-10" db="EMBL/GenBank/DDBJ databases">
        <authorList>
            <person name="Varghese N."/>
            <person name="Submissions S."/>
        </authorList>
    </citation>
    <scope>NUCLEOTIDE SEQUENCE [LARGE SCALE GENOMIC DNA]</scope>
    <source>
        <strain evidence="12">DSM 15719</strain>
    </source>
</reference>
<dbReference type="GO" id="GO:0019265">
    <property type="term" value="P:glycine biosynthetic process, by transamination of glyoxylate"/>
    <property type="evidence" value="ECO:0007669"/>
    <property type="project" value="TreeGrafter"/>
</dbReference>
<dbReference type="OrthoDB" id="389074at2"/>
<dbReference type="PIRSF" id="PIRSF000524">
    <property type="entry name" value="SPT"/>
    <property type="match status" value="1"/>
</dbReference>
<keyword evidence="3" id="KW-0032">Aminotransferase</keyword>
<keyword evidence="11" id="KW-0670">Pyruvate</keyword>
<dbReference type="Pfam" id="PF00266">
    <property type="entry name" value="Aminotran_5"/>
    <property type="match status" value="1"/>
</dbReference>
<evidence type="ECO:0000256" key="6">
    <source>
        <dbReference type="PIRSR" id="PIRSR000524-1"/>
    </source>
</evidence>
<sequence length="390" mass="42625">MKARKLLMIPGPIEFEPEVLQAMGIPTTSHVAPDFIEIFGKSLELMREVWMSPKGQPFIVAGTGTLAMDMAAANLIERGDNVLVISSGYFGKRFKDILDCYGANTTLLEAPLGEIVPLEVIENELKNKQYKALTITHVDTSTGIIVDPKPIVQLAKKYNTLSILDGVCSVAGEELNQDEWELDVVLTASQKAIGVPPGLALLMVSEKAMQAWENRKTPVPNYYADWSNWLPIMKAYEERRPSYFGTPAVNLIVALETSLKIICKEGIEKRVKRHQSLAKAFRAAIASLNLTILPKTTEIAANTLTAVYYPQGIDGAALSSKMVDSNVIIAGGLLPEIKTTYFRIGHMGSVSPNDLLAVLGALERALSELGHSLEVGKSLQTFQNELLKSN</sequence>
<dbReference type="AlphaFoldDB" id="A0A1H9LEP3"/>
<evidence type="ECO:0000256" key="4">
    <source>
        <dbReference type="ARBA" id="ARBA00022679"/>
    </source>
</evidence>
<dbReference type="PANTHER" id="PTHR21152">
    <property type="entry name" value="AMINOTRANSFERASE CLASS V"/>
    <property type="match status" value="1"/>
</dbReference>
<gene>
    <name evidence="11" type="ORF">SAMN05444355_1076</name>
</gene>
<evidence type="ECO:0000256" key="9">
    <source>
        <dbReference type="RuleBase" id="RU004504"/>
    </source>
</evidence>
<keyword evidence="4" id="KW-0808">Transferase</keyword>
<dbReference type="GO" id="GO:0008453">
    <property type="term" value="F:alanine-glyoxylate transaminase activity"/>
    <property type="evidence" value="ECO:0007669"/>
    <property type="project" value="TreeGrafter"/>
</dbReference>
<evidence type="ECO:0000256" key="8">
    <source>
        <dbReference type="RuleBase" id="RU004075"/>
    </source>
</evidence>
<evidence type="ECO:0000256" key="7">
    <source>
        <dbReference type="PIRSR" id="PIRSR000524-50"/>
    </source>
</evidence>
<dbReference type="Proteomes" id="UP000183658">
    <property type="component" value="Unassembled WGS sequence"/>
</dbReference>
<dbReference type="Gene3D" id="3.40.640.10">
    <property type="entry name" value="Type I PLP-dependent aspartate aminotransferase-like (Major domain)"/>
    <property type="match status" value="1"/>
</dbReference>
<dbReference type="InterPro" id="IPR015422">
    <property type="entry name" value="PyrdxlP-dep_Trfase_small"/>
</dbReference>
<evidence type="ECO:0000313" key="12">
    <source>
        <dbReference type="Proteomes" id="UP000183658"/>
    </source>
</evidence>
<comment type="cofactor">
    <cofactor evidence="1 7 9">
        <name>pyridoxal 5'-phosphate</name>
        <dbReference type="ChEBI" id="CHEBI:597326"/>
    </cofactor>
</comment>
<evidence type="ECO:0000256" key="5">
    <source>
        <dbReference type="ARBA" id="ARBA00022898"/>
    </source>
</evidence>
<protein>
    <submittedName>
        <fullName evidence="11">Alanine-glyoxylate transaminase / serine-glyoxylate transaminase / serine-pyruvate transaminase</fullName>
    </submittedName>
</protein>
<dbReference type="InterPro" id="IPR024169">
    <property type="entry name" value="SP_NH2Trfase/AEP_transaminase"/>
</dbReference>
<organism evidence="11 12">
    <name type="scientific">Flavobacterium frigoris</name>
    <dbReference type="NCBI Taxonomy" id="229204"/>
    <lineage>
        <taxon>Bacteria</taxon>
        <taxon>Pseudomonadati</taxon>
        <taxon>Bacteroidota</taxon>
        <taxon>Flavobacteriia</taxon>
        <taxon>Flavobacteriales</taxon>
        <taxon>Flavobacteriaceae</taxon>
        <taxon>Flavobacterium</taxon>
    </lineage>
</organism>
<dbReference type="RefSeq" id="WP_074723407.1">
    <property type="nucleotide sequence ID" value="NZ_CBCRVS010000005.1"/>
</dbReference>
<dbReference type="GO" id="GO:0004760">
    <property type="term" value="F:L-serine-pyruvate transaminase activity"/>
    <property type="evidence" value="ECO:0007669"/>
    <property type="project" value="TreeGrafter"/>
</dbReference>
<dbReference type="InterPro" id="IPR020578">
    <property type="entry name" value="Aminotrans_V_PyrdxlP_BS"/>
</dbReference>
<dbReference type="FunFam" id="3.40.640.10:FF:000027">
    <property type="entry name" value="Serine--pyruvate aminotransferase, mitochondrial"/>
    <property type="match status" value="1"/>
</dbReference>
<evidence type="ECO:0000313" key="11">
    <source>
        <dbReference type="EMBL" id="SER09605.1"/>
    </source>
</evidence>
<feature type="modified residue" description="N6-(pyridoxal phosphate)lysine" evidence="7">
    <location>
        <position position="191"/>
    </location>
</feature>
<evidence type="ECO:0000256" key="2">
    <source>
        <dbReference type="ARBA" id="ARBA00009236"/>
    </source>
</evidence>
<accession>A0A1H9LEP3</accession>
<dbReference type="SUPFAM" id="SSF53383">
    <property type="entry name" value="PLP-dependent transferases"/>
    <property type="match status" value="1"/>
</dbReference>
<dbReference type="InterPro" id="IPR000192">
    <property type="entry name" value="Aminotrans_V_dom"/>
</dbReference>
<evidence type="ECO:0000256" key="3">
    <source>
        <dbReference type="ARBA" id="ARBA00022576"/>
    </source>
</evidence>
<feature type="binding site" evidence="6">
    <location>
        <position position="343"/>
    </location>
    <ligand>
        <name>substrate</name>
    </ligand>
</feature>
<dbReference type="InterPro" id="IPR015421">
    <property type="entry name" value="PyrdxlP-dep_Trfase_major"/>
</dbReference>
<feature type="domain" description="Aminotransferase class V" evidence="10">
    <location>
        <begin position="30"/>
        <end position="332"/>
    </location>
</feature>
<proteinExistence type="inferred from homology"/>
<name>A0A1H9LEP3_FLAFI</name>
<dbReference type="PROSITE" id="PS00595">
    <property type="entry name" value="AA_TRANSFER_CLASS_5"/>
    <property type="match status" value="1"/>
</dbReference>